<organism evidence="1 2">
    <name type="scientific">Roseobacter ponti</name>
    <dbReference type="NCBI Taxonomy" id="1891787"/>
    <lineage>
        <taxon>Bacteria</taxon>
        <taxon>Pseudomonadati</taxon>
        <taxon>Pseudomonadota</taxon>
        <taxon>Alphaproteobacteria</taxon>
        <taxon>Rhodobacterales</taxon>
        <taxon>Roseobacteraceae</taxon>
        <taxon>Roseobacter</taxon>
    </lineage>
</organism>
<dbReference type="RefSeq" id="WP_169639970.1">
    <property type="nucleotide sequence ID" value="NZ_CP048788.1"/>
</dbReference>
<sequence length="112" mass="12433">MVEFHRPSCVDSVRFLLLFTVAAATAREANGLTLAECRFVDEYNEHYADHDFPFLVGHVAHTSELCEDGKGINCEIALARREKPNFVTTDGALPIDIATIVGMNFVYTAELL</sequence>
<keyword evidence="2" id="KW-1185">Reference proteome</keyword>
<accession>A0A858SQ17</accession>
<dbReference type="AlphaFoldDB" id="A0A858SQ17"/>
<evidence type="ECO:0000313" key="1">
    <source>
        <dbReference type="EMBL" id="QJF50755.1"/>
    </source>
</evidence>
<dbReference type="Proteomes" id="UP000503308">
    <property type="component" value="Chromosome"/>
</dbReference>
<evidence type="ECO:0000313" key="2">
    <source>
        <dbReference type="Proteomes" id="UP000503308"/>
    </source>
</evidence>
<name>A0A858SQ17_9RHOB</name>
<gene>
    <name evidence="1" type="ORF">G3256_06090</name>
</gene>
<reference evidence="1 2" key="1">
    <citation type="submission" date="2020-02" db="EMBL/GenBank/DDBJ databases">
        <title>Genome sequence of Roseobacter ponti.</title>
        <authorList>
            <person name="Hollensteiner J."/>
            <person name="Schneider D."/>
            <person name="Poehlein A."/>
            <person name="Daniel R."/>
        </authorList>
    </citation>
    <scope>NUCLEOTIDE SEQUENCE [LARGE SCALE GENOMIC DNA]</scope>
    <source>
        <strain evidence="1 2">DSM 106830</strain>
    </source>
</reference>
<dbReference type="KEGG" id="rpon:G3256_06090"/>
<dbReference type="EMBL" id="CP048788">
    <property type="protein sequence ID" value="QJF50755.1"/>
    <property type="molecule type" value="Genomic_DNA"/>
</dbReference>
<protein>
    <submittedName>
        <fullName evidence="1">Uncharacterized protein</fullName>
    </submittedName>
</protein>
<proteinExistence type="predicted"/>